<sequence>MLPGRTPAPDATMFRFGKQRMRRTMPGAVAALALGLSLPVSCVVYGYGVGTWVFAVIWFLVFGTAAVFMAWAVWGDRDACLAFDTTGVWWWRSKTAYVVIPWDSLDAVGLFWCPQGPADSGHRLVSLELCPTGGVREPQDPALAPLFIEERSGVAGVPDRRYRIGLPVFVIRHYGGALIEAARSRAAHRWFGEHERPAGYLRTQDLIS</sequence>
<organism evidence="2 3">
    <name type="scientific">Streptomyces lydicamycinicus</name>
    <dbReference type="NCBI Taxonomy" id="1546107"/>
    <lineage>
        <taxon>Bacteria</taxon>
        <taxon>Bacillati</taxon>
        <taxon>Actinomycetota</taxon>
        <taxon>Actinomycetes</taxon>
        <taxon>Kitasatosporales</taxon>
        <taxon>Streptomycetaceae</taxon>
        <taxon>Streptomyces</taxon>
    </lineage>
</organism>
<keyword evidence="1" id="KW-0812">Transmembrane</keyword>
<dbReference type="RefSeq" id="WP_158894394.1">
    <property type="nucleotide sequence ID" value="NZ_BBNO01000003.1"/>
</dbReference>
<reference evidence="2 3" key="2">
    <citation type="journal article" date="2015" name="Stand. Genomic Sci.">
        <title>Draft genome sequence of marine-derived Streptomyces sp. TP-A0598, a producer of anti-MRSA antibiotic lydicamycins.</title>
        <authorList>
            <person name="Komaki H."/>
            <person name="Ichikawa N."/>
            <person name="Hosoyama A."/>
            <person name="Fujita N."/>
            <person name="Igarashi Y."/>
        </authorList>
    </citation>
    <scope>NUCLEOTIDE SEQUENCE [LARGE SCALE GENOMIC DNA]</scope>
    <source>
        <strain evidence="2 3">NBRC 110027</strain>
    </source>
</reference>
<dbReference type="AlphaFoldDB" id="A0A0N7YL88"/>
<proteinExistence type="predicted"/>
<keyword evidence="1" id="KW-1133">Transmembrane helix</keyword>
<dbReference type="Proteomes" id="UP000048965">
    <property type="component" value="Unassembled WGS sequence"/>
</dbReference>
<keyword evidence="3" id="KW-1185">Reference proteome</keyword>
<feature type="transmembrane region" description="Helical" evidence="1">
    <location>
        <begin position="52"/>
        <end position="74"/>
    </location>
</feature>
<comment type="caution">
    <text evidence="2">The sequence shown here is derived from an EMBL/GenBank/DDBJ whole genome shotgun (WGS) entry which is preliminary data.</text>
</comment>
<accession>A0A0N7YL88</accession>
<name>A0A0N7YL88_9ACTN</name>
<evidence type="ECO:0000313" key="2">
    <source>
        <dbReference type="EMBL" id="GAO08131.1"/>
    </source>
</evidence>
<evidence type="ECO:0000256" key="1">
    <source>
        <dbReference type="SAM" id="Phobius"/>
    </source>
</evidence>
<dbReference type="EMBL" id="BBNO01000003">
    <property type="protein sequence ID" value="GAO08131.1"/>
    <property type="molecule type" value="Genomic_DNA"/>
</dbReference>
<dbReference type="OrthoDB" id="4303912at2"/>
<reference evidence="3" key="1">
    <citation type="submission" date="2014-09" db="EMBL/GenBank/DDBJ databases">
        <title>Whole genome shotgun sequence of Streptomyces sp. NBRC 110027.</title>
        <authorList>
            <person name="Komaki H."/>
            <person name="Ichikawa N."/>
            <person name="Katano-Makiyama Y."/>
            <person name="Hosoyama A."/>
            <person name="Hashimoto M."/>
            <person name="Uohara A."/>
            <person name="Kitahashi Y."/>
            <person name="Ohji S."/>
            <person name="Kimura A."/>
            <person name="Yamazoe A."/>
            <person name="Igarashi Y."/>
            <person name="Fujita N."/>
        </authorList>
    </citation>
    <scope>NUCLEOTIDE SEQUENCE [LARGE SCALE GENOMIC DNA]</scope>
    <source>
        <strain evidence="3">NBRC 110027</strain>
    </source>
</reference>
<gene>
    <name evidence="2" type="ORF">TPA0598_03_05920</name>
</gene>
<protein>
    <submittedName>
        <fullName evidence="2">Uncharacterized protein</fullName>
    </submittedName>
</protein>
<keyword evidence="1" id="KW-0472">Membrane</keyword>
<evidence type="ECO:0000313" key="3">
    <source>
        <dbReference type="Proteomes" id="UP000048965"/>
    </source>
</evidence>